<sequence length="100" mass="11126">MELDTKDNILSFPLNTLPGGAAEFRRSYELAAKSAREQITVEMHDNEDGSLATIGMLINMRKSIDQDVTICLQNCQPKVKYLLTVMDDGEGFVFKEGLLA</sequence>
<reference evidence="1 2" key="1">
    <citation type="submission" date="2016-11" db="EMBL/GenBank/DDBJ databases">
        <title>Trade-off between light-utilization and light-protection in marine flavobacteria.</title>
        <authorList>
            <person name="Kumagai Y."/>
        </authorList>
    </citation>
    <scope>NUCLEOTIDE SEQUENCE [LARGE SCALE GENOMIC DNA]</scope>
    <source>
        <strain evidence="1 2">NBRC 107125</strain>
    </source>
</reference>
<evidence type="ECO:0000313" key="2">
    <source>
        <dbReference type="Proteomes" id="UP000193450"/>
    </source>
</evidence>
<keyword evidence="2" id="KW-1185">Reference proteome</keyword>
<name>A0A1X9NED6_9GAMM</name>
<organism evidence="1 2">
    <name type="scientific">Oceanicoccus sagamiensis</name>
    <dbReference type="NCBI Taxonomy" id="716816"/>
    <lineage>
        <taxon>Bacteria</taxon>
        <taxon>Pseudomonadati</taxon>
        <taxon>Pseudomonadota</taxon>
        <taxon>Gammaproteobacteria</taxon>
        <taxon>Cellvibrionales</taxon>
        <taxon>Spongiibacteraceae</taxon>
        <taxon>Oceanicoccus</taxon>
    </lineage>
</organism>
<dbReference type="EMBL" id="CP019343">
    <property type="protein sequence ID" value="ARN73909.1"/>
    <property type="molecule type" value="Genomic_DNA"/>
</dbReference>
<accession>A0A1X9NED6</accession>
<dbReference type="Proteomes" id="UP000193450">
    <property type="component" value="Chromosome"/>
</dbReference>
<dbReference type="AlphaFoldDB" id="A0A1X9NED6"/>
<dbReference type="STRING" id="716816.BST96_07140"/>
<evidence type="ECO:0008006" key="3">
    <source>
        <dbReference type="Google" id="ProtNLM"/>
    </source>
</evidence>
<evidence type="ECO:0000313" key="1">
    <source>
        <dbReference type="EMBL" id="ARN73909.1"/>
    </source>
</evidence>
<protein>
    <recommendedName>
        <fullName evidence="3">STAS domain-containing protein</fullName>
    </recommendedName>
</protein>
<dbReference type="RefSeq" id="WP_085758035.1">
    <property type="nucleotide sequence ID" value="NZ_CP019343.1"/>
</dbReference>
<gene>
    <name evidence="1" type="ORF">BST96_07140</name>
</gene>
<proteinExistence type="predicted"/>
<dbReference type="KEGG" id="osg:BST96_07140"/>